<name>A0ABD6EQ41_9BILA</name>
<feature type="region of interest" description="Disordered" evidence="1">
    <location>
        <begin position="130"/>
        <end position="166"/>
    </location>
</feature>
<proteinExistence type="predicted"/>
<dbReference type="EMBL" id="JBGFUD010008242">
    <property type="protein sequence ID" value="MFH4981978.1"/>
    <property type="molecule type" value="Genomic_DNA"/>
</dbReference>
<keyword evidence="4" id="KW-1185">Reference proteome</keyword>
<dbReference type="AlphaFoldDB" id="A0ABD6EQ41"/>
<accession>A0ABD6EQ41</accession>
<feature type="compositionally biased region" description="Basic and acidic residues" evidence="1">
    <location>
        <begin position="154"/>
        <end position="166"/>
    </location>
</feature>
<evidence type="ECO:0000256" key="1">
    <source>
        <dbReference type="SAM" id="MobiDB-lite"/>
    </source>
</evidence>
<dbReference type="InterPro" id="IPR022735">
    <property type="entry name" value="bMERB_dom"/>
</dbReference>
<sequence length="374" mass="43172">MLNNVEDLREKARLRAKMKSDEELGLIGGRSSTSNVTGDSLRLTRHASLQLTSHRLSPESERIAQAIKNSPVLETPNSWRRGFSVGNEEEKCEITKCVSFRSPKSHSPVKADGGLLSRLFPIDFKVTSRKQNSFNQSESSERSCPQQRSSLVQTKEDSNSSSLDDRLHLRQGSSRQDVHVSSHSHLSELPLSDRMVRRVQKRATQIARHKEQDRIRTAQDIERSLQEAEIRKSEVISVGEDLELRLQEDSENRWILEQWLVYVHELEQIEKLETHLKLRLRELKIIDEYKRLHNCLKLLQEDESVISREGSSMNEKDVLKEILRVIDERDAIRKEIALSNKSSDETPFSALDSLQEKQKKANSYYCYKPVFLKS</sequence>
<protein>
    <recommendedName>
        <fullName evidence="2">BMERB domain-containing protein</fullName>
    </recommendedName>
</protein>
<evidence type="ECO:0000313" key="3">
    <source>
        <dbReference type="EMBL" id="MFH4981978.1"/>
    </source>
</evidence>
<gene>
    <name evidence="3" type="ORF">AB6A40_008687</name>
</gene>
<evidence type="ECO:0000313" key="4">
    <source>
        <dbReference type="Proteomes" id="UP001608902"/>
    </source>
</evidence>
<feature type="compositionally biased region" description="Polar residues" evidence="1">
    <location>
        <begin position="130"/>
        <end position="153"/>
    </location>
</feature>
<evidence type="ECO:0000259" key="2">
    <source>
        <dbReference type="PROSITE" id="PS51848"/>
    </source>
</evidence>
<dbReference type="PROSITE" id="PS51848">
    <property type="entry name" value="BMERB"/>
    <property type="match status" value="1"/>
</dbReference>
<dbReference type="Proteomes" id="UP001608902">
    <property type="component" value="Unassembled WGS sequence"/>
</dbReference>
<comment type="caution">
    <text evidence="3">The sequence shown here is derived from an EMBL/GenBank/DDBJ whole genome shotgun (WGS) entry which is preliminary data.</text>
</comment>
<organism evidence="3 4">
    <name type="scientific">Gnathostoma spinigerum</name>
    <dbReference type="NCBI Taxonomy" id="75299"/>
    <lineage>
        <taxon>Eukaryota</taxon>
        <taxon>Metazoa</taxon>
        <taxon>Ecdysozoa</taxon>
        <taxon>Nematoda</taxon>
        <taxon>Chromadorea</taxon>
        <taxon>Rhabditida</taxon>
        <taxon>Spirurina</taxon>
        <taxon>Gnathostomatomorpha</taxon>
        <taxon>Gnathostomatoidea</taxon>
        <taxon>Gnathostomatidae</taxon>
        <taxon>Gnathostoma</taxon>
    </lineage>
</organism>
<feature type="domain" description="BMERB" evidence="2">
    <location>
        <begin position="208"/>
        <end position="352"/>
    </location>
</feature>
<reference evidence="3 4" key="1">
    <citation type="submission" date="2024-08" db="EMBL/GenBank/DDBJ databases">
        <title>Gnathostoma spinigerum genome.</title>
        <authorList>
            <person name="Gonzalez-Bertolin B."/>
            <person name="Monzon S."/>
            <person name="Zaballos A."/>
            <person name="Jimenez P."/>
            <person name="Dekumyoy P."/>
            <person name="Varona S."/>
            <person name="Cuesta I."/>
            <person name="Sumanam S."/>
            <person name="Adisakwattana P."/>
            <person name="Gasser R.B."/>
            <person name="Hernandez-Gonzalez A."/>
            <person name="Young N.D."/>
            <person name="Perteguer M.J."/>
        </authorList>
    </citation>
    <scope>NUCLEOTIDE SEQUENCE [LARGE SCALE GENOMIC DNA]</scope>
    <source>
        <strain evidence="3">AL3</strain>
        <tissue evidence="3">Liver</tissue>
    </source>
</reference>